<proteinExistence type="inferred from homology"/>
<keyword evidence="8" id="KW-0964">Secreted</keyword>
<dbReference type="InterPro" id="IPR023612">
    <property type="entry name" value="Peptidase_M4"/>
</dbReference>
<evidence type="ECO:0000256" key="7">
    <source>
        <dbReference type="ARBA" id="ARBA00023049"/>
    </source>
</evidence>
<keyword evidence="3" id="KW-0479">Metal-binding</keyword>
<feature type="region of interest" description="Disordered" evidence="9">
    <location>
        <begin position="496"/>
        <end position="578"/>
    </location>
</feature>
<feature type="signal peptide" evidence="8">
    <location>
        <begin position="1"/>
        <end position="27"/>
    </location>
</feature>
<keyword evidence="4 8" id="KW-0732">Signal</keyword>
<dbReference type="Gene3D" id="1.10.390.10">
    <property type="entry name" value="Neutral Protease Domain 2"/>
    <property type="match status" value="1"/>
</dbReference>
<keyword evidence="2 8" id="KW-0645">Protease</keyword>
<comment type="subcellular location">
    <subcellularLocation>
        <location evidence="8">Secreted</location>
    </subcellularLocation>
</comment>
<dbReference type="InterPro" id="IPR001570">
    <property type="entry name" value="Peptidase_M4_C_domain"/>
</dbReference>
<name>A0ABW2GNJ2_9ACTN</name>
<evidence type="ECO:0000256" key="6">
    <source>
        <dbReference type="ARBA" id="ARBA00022833"/>
    </source>
</evidence>
<dbReference type="InterPro" id="IPR013856">
    <property type="entry name" value="Peptidase_M4_domain"/>
</dbReference>
<dbReference type="PANTHER" id="PTHR33794:SF1">
    <property type="entry name" value="BACILLOLYSIN"/>
    <property type="match status" value="1"/>
</dbReference>
<evidence type="ECO:0000259" key="12">
    <source>
        <dbReference type="Pfam" id="PF07504"/>
    </source>
</evidence>
<dbReference type="SUPFAM" id="SSF55486">
    <property type="entry name" value="Metalloproteases ('zincins'), catalytic domain"/>
    <property type="match status" value="1"/>
</dbReference>
<dbReference type="EC" id="3.4.24.-" evidence="8"/>
<evidence type="ECO:0000256" key="3">
    <source>
        <dbReference type="ARBA" id="ARBA00022723"/>
    </source>
</evidence>
<evidence type="ECO:0000256" key="9">
    <source>
        <dbReference type="SAM" id="MobiDB-lite"/>
    </source>
</evidence>
<comment type="similarity">
    <text evidence="1 8">Belongs to the peptidase M4 family.</text>
</comment>
<dbReference type="InterPro" id="IPR050728">
    <property type="entry name" value="Zinc_Metalloprotease_M4"/>
</dbReference>
<evidence type="ECO:0000256" key="2">
    <source>
        <dbReference type="ARBA" id="ARBA00022670"/>
    </source>
</evidence>
<evidence type="ECO:0000256" key="1">
    <source>
        <dbReference type="ARBA" id="ARBA00009388"/>
    </source>
</evidence>
<dbReference type="Pfam" id="PF07504">
    <property type="entry name" value="FTP"/>
    <property type="match status" value="1"/>
</dbReference>
<dbReference type="InterPro" id="IPR011096">
    <property type="entry name" value="FTP_domain"/>
</dbReference>
<accession>A0ABW2GNJ2</accession>
<reference evidence="14" key="1">
    <citation type="journal article" date="2019" name="Int. J. Syst. Evol. Microbiol.">
        <title>The Global Catalogue of Microorganisms (GCM) 10K type strain sequencing project: providing services to taxonomists for standard genome sequencing and annotation.</title>
        <authorList>
            <consortium name="The Broad Institute Genomics Platform"/>
            <consortium name="The Broad Institute Genome Sequencing Center for Infectious Disease"/>
            <person name="Wu L."/>
            <person name="Ma J."/>
        </authorList>
    </citation>
    <scope>NUCLEOTIDE SEQUENCE [LARGE SCALE GENOMIC DNA]</scope>
    <source>
        <strain evidence="14">CGMCC 1.9106</strain>
    </source>
</reference>
<evidence type="ECO:0000313" key="13">
    <source>
        <dbReference type="EMBL" id="MFC7241574.1"/>
    </source>
</evidence>
<dbReference type="Pfam" id="PF19739">
    <property type="entry name" value="DUF6228"/>
    <property type="match status" value="1"/>
</dbReference>
<feature type="chain" id="PRO_5045006131" description="Neutral metalloproteinase" evidence="8">
    <location>
        <begin position="28"/>
        <end position="683"/>
    </location>
</feature>
<keyword evidence="14" id="KW-1185">Reference proteome</keyword>
<evidence type="ECO:0000256" key="5">
    <source>
        <dbReference type="ARBA" id="ARBA00022801"/>
    </source>
</evidence>
<dbReference type="InterPro" id="IPR046196">
    <property type="entry name" value="DUF6228"/>
</dbReference>
<evidence type="ECO:0000256" key="4">
    <source>
        <dbReference type="ARBA" id="ARBA00022729"/>
    </source>
</evidence>
<dbReference type="EMBL" id="JBHTAC010000003">
    <property type="protein sequence ID" value="MFC7241574.1"/>
    <property type="molecule type" value="Genomic_DNA"/>
</dbReference>
<dbReference type="PANTHER" id="PTHR33794">
    <property type="entry name" value="BACILLOLYSIN"/>
    <property type="match status" value="1"/>
</dbReference>
<sequence>MRGNLTTTLVVALAVATAAAITSPAGAAGDPVRAADSTTAALAALGARPDGSSPDGGAYTVSRTVTDPDGRTHLRLRRTLHGLPVRGGDVVVHLDRAHRVTGADGLTPVAPHTLTPQVSAADATRSAKAAFSGTVTGVGTPQLVVDAADGGRLAWETVVRGWAPDGQTPSRLHVLADAATGAVYATDDEVKTVLGTGRAIYAGPVRIDTTLSGTAYQMIDPSHGGNRTCDMRNTTSGPCVLFVDADNLWGNYATTDRASAAADAHFASAKTYDYFKFVHNRSGRTGTGAGITSRVHYGNNYVNAFYDGTQLTFGDGLGNIHPLTSIDILAHELGHGYTDALVGLVYSGESGGIDEASSDIWGAMVEFYAAAPGDPGDYLIGEEADILGTGEPFGNLFDPSLDGSSHSCFGPGTPGAPPHVSAGVGKHFFFNLAEGTGATAYGYSPLCGDVADVVGIGRAKAEKIWYRALNVYAVSTTTYTNMRAYTLAAAADSTAAARSSTRPCRRPGRRSMSQASRSAAAREQASHGSRHPLTCAHVRAPRPALSAKPRALDPARPSRSVGRRVRGAGAGRDPGQRAACRDRDLDVHPTGCQDWDLVAYVQGLADGRQGWTGTRTWRSLDDDLRLDAVHDGRGHVTLGVTLRPKRDDGWQARVALVVEAGEQLNRLAQDLRSHLALQRIQRS</sequence>
<gene>
    <name evidence="13" type="ORF">ACFQO7_03680</name>
</gene>
<dbReference type="PRINTS" id="PR00730">
    <property type="entry name" value="THERMOLYSIN"/>
</dbReference>
<comment type="caution">
    <text evidence="13">The sequence shown here is derived from an EMBL/GenBank/DDBJ whole genome shotgun (WGS) entry which is preliminary data.</text>
</comment>
<dbReference type="Pfam" id="PF02868">
    <property type="entry name" value="Peptidase_M4_C"/>
    <property type="match status" value="1"/>
</dbReference>
<keyword evidence="7 8" id="KW-0482">Metalloprotease</keyword>
<dbReference type="Pfam" id="PF01447">
    <property type="entry name" value="Peptidase_M4"/>
    <property type="match status" value="1"/>
</dbReference>
<dbReference type="CDD" id="cd09597">
    <property type="entry name" value="M4_TLP"/>
    <property type="match status" value="1"/>
</dbReference>
<evidence type="ECO:0000313" key="14">
    <source>
        <dbReference type="Proteomes" id="UP001596392"/>
    </source>
</evidence>
<feature type="domain" description="FTP" evidence="12">
    <location>
        <begin position="59"/>
        <end position="105"/>
    </location>
</feature>
<evidence type="ECO:0000256" key="8">
    <source>
        <dbReference type="RuleBase" id="RU366073"/>
    </source>
</evidence>
<evidence type="ECO:0000259" key="11">
    <source>
        <dbReference type="Pfam" id="PF02868"/>
    </source>
</evidence>
<organism evidence="13 14">
    <name type="scientific">Catellatospora aurea</name>
    <dbReference type="NCBI Taxonomy" id="1337874"/>
    <lineage>
        <taxon>Bacteria</taxon>
        <taxon>Bacillati</taxon>
        <taxon>Actinomycetota</taxon>
        <taxon>Actinomycetes</taxon>
        <taxon>Micromonosporales</taxon>
        <taxon>Micromonosporaceae</taxon>
        <taxon>Catellatospora</taxon>
    </lineage>
</organism>
<keyword evidence="5 8" id="KW-0378">Hydrolase</keyword>
<protein>
    <recommendedName>
        <fullName evidence="8">Neutral metalloproteinase</fullName>
        <ecNumber evidence="8">3.4.24.-</ecNumber>
    </recommendedName>
</protein>
<feature type="domain" description="Peptidase M4" evidence="10">
    <location>
        <begin position="195"/>
        <end position="338"/>
    </location>
</feature>
<comment type="function">
    <text evidence="8">Extracellular zinc metalloprotease.</text>
</comment>
<evidence type="ECO:0000259" key="10">
    <source>
        <dbReference type="Pfam" id="PF01447"/>
    </source>
</evidence>
<comment type="cofactor">
    <cofactor evidence="8">
        <name>Zn(2+)</name>
        <dbReference type="ChEBI" id="CHEBI:29105"/>
    </cofactor>
</comment>
<dbReference type="Gene3D" id="3.10.450.490">
    <property type="match status" value="1"/>
</dbReference>
<dbReference type="InterPro" id="IPR027268">
    <property type="entry name" value="Peptidase_M4/M1_CTD_sf"/>
</dbReference>
<dbReference type="Gene3D" id="3.10.170.10">
    <property type="match status" value="1"/>
</dbReference>
<dbReference type="Proteomes" id="UP001596392">
    <property type="component" value="Unassembled WGS sequence"/>
</dbReference>
<dbReference type="RefSeq" id="WP_376805036.1">
    <property type="nucleotide sequence ID" value="NZ_JBHTAC010000003.1"/>
</dbReference>
<feature type="domain" description="Peptidase M4 C-terminal" evidence="11">
    <location>
        <begin position="343"/>
        <end position="493"/>
    </location>
</feature>
<keyword evidence="6 8" id="KW-0862">Zinc</keyword>
<feature type="compositionally biased region" description="Low complexity" evidence="9">
    <location>
        <begin position="510"/>
        <end position="523"/>
    </location>
</feature>